<feature type="non-terminal residue" evidence="2">
    <location>
        <position position="1"/>
    </location>
</feature>
<gene>
    <name evidence="2" type="ORF">S01H4_20624</name>
</gene>
<dbReference type="EMBL" id="BART01009285">
    <property type="protein sequence ID" value="GAG65956.1"/>
    <property type="molecule type" value="Genomic_DNA"/>
</dbReference>
<dbReference type="AlphaFoldDB" id="X1B1V6"/>
<evidence type="ECO:0000256" key="1">
    <source>
        <dbReference type="SAM" id="Phobius"/>
    </source>
</evidence>
<name>X1B1V6_9ZZZZ</name>
<keyword evidence="1" id="KW-0472">Membrane</keyword>
<proteinExistence type="predicted"/>
<keyword evidence="1" id="KW-0812">Transmembrane</keyword>
<evidence type="ECO:0000313" key="2">
    <source>
        <dbReference type="EMBL" id="GAG65956.1"/>
    </source>
</evidence>
<feature type="transmembrane region" description="Helical" evidence="1">
    <location>
        <begin position="140"/>
        <end position="163"/>
    </location>
</feature>
<feature type="transmembrane region" description="Helical" evidence="1">
    <location>
        <begin position="232"/>
        <end position="249"/>
    </location>
</feature>
<reference evidence="2" key="1">
    <citation type="journal article" date="2014" name="Front. Microbiol.">
        <title>High frequency of phylogenetically diverse reductive dehalogenase-homologous genes in deep subseafloor sedimentary metagenomes.</title>
        <authorList>
            <person name="Kawai M."/>
            <person name="Futagami T."/>
            <person name="Toyoda A."/>
            <person name="Takaki Y."/>
            <person name="Nishi S."/>
            <person name="Hori S."/>
            <person name="Arai W."/>
            <person name="Tsubouchi T."/>
            <person name="Morono Y."/>
            <person name="Uchiyama I."/>
            <person name="Ito T."/>
            <person name="Fujiyama A."/>
            <person name="Inagaki F."/>
            <person name="Takami H."/>
        </authorList>
    </citation>
    <scope>NUCLEOTIDE SEQUENCE</scope>
    <source>
        <strain evidence="2">Expedition CK06-06</strain>
    </source>
</reference>
<feature type="transmembrane region" description="Helical" evidence="1">
    <location>
        <begin position="269"/>
        <end position="289"/>
    </location>
</feature>
<protein>
    <submittedName>
        <fullName evidence="2">Uncharacterized protein</fullName>
    </submittedName>
</protein>
<sequence>GYILLLVIFISIPSDKVGKILRSVIILGLSVQLVRKSIFEVYIGTGIFIALLCVYCLYLVISSSTLSFSISRWIITISVFAIPLLAGILWALHILTIPGVDTFLVELYVNLGKQTLSLVWPGISLPETQTYLENAQNATFLTSSLSILIASMFAGTWFIFKIVGFIKATKRHNELLLWLVFFYAIWQGFFSLGSIRYLSPILIPLSIVFAIGIESVIDFFNKRDNQKRDGFFATLLLIGSAYLFLYPFFPFEIIFEDFHLRLYHAHTHIFSLIGYAILFNLLVLLLIWKEKALKLSFPKIFSKGFNVRKILAGFLVAIVAFVPLGAQTGMLITTNFDLQTFQEYRGFIIVRGIFCDYIYAYRIYSRDSC</sequence>
<feature type="transmembrane region" description="Helical" evidence="1">
    <location>
        <begin position="310"/>
        <end position="332"/>
    </location>
</feature>
<feature type="transmembrane region" description="Helical" evidence="1">
    <location>
        <begin position="73"/>
        <end position="95"/>
    </location>
</feature>
<accession>X1B1V6</accession>
<keyword evidence="1" id="KW-1133">Transmembrane helix</keyword>
<comment type="caution">
    <text evidence="2">The sequence shown here is derived from an EMBL/GenBank/DDBJ whole genome shotgun (WGS) entry which is preliminary data.</text>
</comment>
<feature type="transmembrane region" description="Helical" evidence="1">
    <location>
        <begin position="175"/>
        <end position="195"/>
    </location>
</feature>
<organism evidence="2">
    <name type="scientific">marine sediment metagenome</name>
    <dbReference type="NCBI Taxonomy" id="412755"/>
    <lineage>
        <taxon>unclassified sequences</taxon>
        <taxon>metagenomes</taxon>
        <taxon>ecological metagenomes</taxon>
    </lineage>
</organism>
<feature type="transmembrane region" description="Helical" evidence="1">
    <location>
        <begin position="201"/>
        <end position="220"/>
    </location>
</feature>
<feature type="transmembrane region" description="Helical" evidence="1">
    <location>
        <begin position="38"/>
        <end position="61"/>
    </location>
</feature>
<feature type="transmembrane region" description="Helical" evidence="1">
    <location>
        <begin position="344"/>
        <end position="364"/>
    </location>
</feature>